<keyword evidence="3" id="KW-0238">DNA-binding</keyword>
<protein>
    <submittedName>
        <fullName evidence="6">LysR family transcriptional regulator</fullName>
    </submittedName>
</protein>
<dbReference type="GO" id="GO:0000976">
    <property type="term" value="F:transcription cis-regulatory region binding"/>
    <property type="evidence" value="ECO:0007669"/>
    <property type="project" value="TreeGrafter"/>
</dbReference>
<name>A0A4Z1BXT7_9RHOB</name>
<evidence type="ECO:0000256" key="1">
    <source>
        <dbReference type="ARBA" id="ARBA00009437"/>
    </source>
</evidence>
<dbReference type="AlphaFoldDB" id="A0A4Z1BXT7"/>
<dbReference type="Proteomes" id="UP000297972">
    <property type="component" value="Unassembled WGS sequence"/>
</dbReference>
<evidence type="ECO:0000256" key="2">
    <source>
        <dbReference type="ARBA" id="ARBA00023015"/>
    </source>
</evidence>
<dbReference type="InterPro" id="IPR000847">
    <property type="entry name" value="LysR_HTH_N"/>
</dbReference>
<dbReference type="OrthoDB" id="9803030at2"/>
<evidence type="ECO:0000256" key="4">
    <source>
        <dbReference type="ARBA" id="ARBA00023163"/>
    </source>
</evidence>
<keyword evidence="2" id="KW-0805">Transcription regulation</keyword>
<dbReference type="Gene3D" id="3.40.190.290">
    <property type="match status" value="1"/>
</dbReference>
<evidence type="ECO:0000259" key="5">
    <source>
        <dbReference type="PROSITE" id="PS50931"/>
    </source>
</evidence>
<keyword evidence="4" id="KW-0804">Transcription</keyword>
<dbReference type="GO" id="GO:0003700">
    <property type="term" value="F:DNA-binding transcription factor activity"/>
    <property type="evidence" value="ECO:0007669"/>
    <property type="project" value="InterPro"/>
</dbReference>
<proteinExistence type="inferred from homology"/>
<dbReference type="PANTHER" id="PTHR30126">
    <property type="entry name" value="HTH-TYPE TRANSCRIPTIONAL REGULATOR"/>
    <property type="match status" value="1"/>
</dbReference>
<comment type="similarity">
    <text evidence="1">Belongs to the LysR transcriptional regulatory family.</text>
</comment>
<keyword evidence="7" id="KW-1185">Reference proteome</keyword>
<organism evidence="6 7">
    <name type="scientific">Paracoccus liaowanqingii</name>
    <dbReference type="NCBI Taxonomy" id="2560053"/>
    <lineage>
        <taxon>Bacteria</taxon>
        <taxon>Pseudomonadati</taxon>
        <taxon>Pseudomonadota</taxon>
        <taxon>Alphaproteobacteria</taxon>
        <taxon>Rhodobacterales</taxon>
        <taxon>Paracoccaceae</taxon>
        <taxon>Paracoccus</taxon>
    </lineage>
</organism>
<reference evidence="6 7" key="1">
    <citation type="submission" date="2019-03" db="EMBL/GenBank/DDBJ databases">
        <authorList>
            <person name="Li J."/>
        </authorList>
    </citation>
    <scope>NUCLEOTIDE SEQUENCE [LARGE SCALE GENOMIC DNA]</scope>
    <source>
        <strain evidence="6 7">3058</strain>
    </source>
</reference>
<dbReference type="InterPro" id="IPR036388">
    <property type="entry name" value="WH-like_DNA-bd_sf"/>
</dbReference>
<dbReference type="Pfam" id="PF00126">
    <property type="entry name" value="HTH_1"/>
    <property type="match status" value="1"/>
</dbReference>
<evidence type="ECO:0000313" key="6">
    <source>
        <dbReference type="EMBL" id="TGN42069.1"/>
    </source>
</evidence>
<dbReference type="PANTHER" id="PTHR30126:SF91">
    <property type="entry name" value="LYSR FAMILY TRANSCRIPTIONAL REGULATOR"/>
    <property type="match status" value="1"/>
</dbReference>
<dbReference type="FunFam" id="1.10.10.10:FF:000001">
    <property type="entry name" value="LysR family transcriptional regulator"/>
    <property type="match status" value="1"/>
</dbReference>
<evidence type="ECO:0000313" key="7">
    <source>
        <dbReference type="Proteomes" id="UP000297972"/>
    </source>
</evidence>
<gene>
    <name evidence="6" type="ORF">E4L95_21480</name>
</gene>
<dbReference type="InterPro" id="IPR036390">
    <property type="entry name" value="WH_DNA-bd_sf"/>
</dbReference>
<dbReference type="RefSeq" id="WP_135819264.1">
    <property type="nucleotide sequence ID" value="NZ_SRPG01000404.1"/>
</dbReference>
<sequence length="299" mass="32182">MIGTFSLDQLRVFAAIAETGSFSAAGRKLDRAQSAISQSVATLEAMQGVTLFDRSGHRPVLTDTGKVLLAQARAVLSSAARFEAVAAGNREGLEAELAIAIDPLVPSAPLIETLRALNEAFPHIPISFSTEGLGGGLRRLRSRFADLAICLLLPTVPRDVMAIPLIQADMVAVVASTHPLGSLDRPAGHADLEQYIQLVLTDPVDTDGPDYGLTSSAPWRFVDLARRMDFLLAGLGWCRMPMHLICGHITNGRLVRLELADDVRGPDAPLTIYAAHLSDRVPGRAGRWLLDDIKRRLAT</sequence>
<dbReference type="Gene3D" id="1.10.10.10">
    <property type="entry name" value="Winged helix-like DNA-binding domain superfamily/Winged helix DNA-binding domain"/>
    <property type="match status" value="1"/>
</dbReference>
<dbReference type="InterPro" id="IPR005119">
    <property type="entry name" value="LysR_subst-bd"/>
</dbReference>
<feature type="domain" description="HTH lysR-type" evidence="5">
    <location>
        <begin position="5"/>
        <end position="62"/>
    </location>
</feature>
<dbReference type="EMBL" id="SRPG01000404">
    <property type="protein sequence ID" value="TGN42069.1"/>
    <property type="molecule type" value="Genomic_DNA"/>
</dbReference>
<dbReference type="PRINTS" id="PR00039">
    <property type="entry name" value="HTHLYSR"/>
</dbReference>
<dbReference type="PROSITE" id="PS50931">
    <property type="entry name" value="HTH_LYSR"/>
    <property type="match status" value="1"/>
</dbReference>
<accession>A0A4Z1BXT7</accession>
<dbReference type="Pfam" id="PF03466">
    <property type="entry name" value="LysR_substrate"/>
    <property type="match status" value="1"/>
</dbReference>
<evidence type="ECO:0000256" key="3">
    <source>
        <dbReference type="ARBA" id="ARBA00023125"/>
    </source>
</evidence>
<dbReference type="SUPFAM" id="SSF46785">
    <property type="entry name" value="Winged helix' DNA-binding domain"/>
    <property type="match status" value="1"/>
</dbReference>
<comment type="caution">
    <text evidence="6">The sequence shown here is derived from an EMBL/GenBank/DDBJ whole genome shotgun (WGS) entry which is preliminary data.</text>
</comment>
<dbReference type="SUPFAM" id="SSF53850">
    <property type="entry name" value="Periplasmic binding protein-like II"/>
    <property type="match status" value="1"/>
</dbReference>